<feature type="non-terminal residue" evidence="10">
    <location>
        <position position="1"/>
    </location>
</feature>
<feature type="compositionally biased region" description="Polar residues" evidence="8">
    <location>
        <begin position="442"/>
        <end position="451"/>
    </location>
</feature>
<dbReference type="Gene3D" id="4.10.280.10">
    <property type="entry name" value="Helix-loop-helix DNA-binding domain"/>
    <property type="match status" value="1"/>
</dbReference>
<dbReference type="CDD" id="cd19689">
    <property type="entry name" value="bHLHzip_MLXIPL"/>
    <property type="match status" value="1"/>
</dbReference>
<dbReference type="GO" id="GO:0005634">
    <property type="term" value="C:nucleus"/>
    <property type="evidence" value="ECO:0007669"/>
    <property type="project" value="UniProtKB-SubCell"/>
</dbReference>
<reference evidence="10" key="1">
    <citation type="submission" date="2020-07" db="EMBL/GenBank/DDBJ databases">
        <title>Clarias magur genome sequencing, assembly and annotation.</title>
        <authorList>
            <person name="Kushwaha B."/>
            <person name="Kumar R."/>
            <person name="Das P."/>
            <person name="Joshi C.G."/>
            <person name="Kumar D."/>
            <person name="Nagpure N.S."/>
            <person name="Pandey M."/>
            <person name="Agarwal S."/>
            <person name="Srivastava S."/>
            <person name="Singh M."/>
            <person name="Sahoo L."/>
            <person name="Jayasankar P."/>
            <person name="Meher P.K."/>
            <person name="Koringa P.G."/>
            <person name="Iquebal M.A."/>
            <person name="Das S.P."/>
            <person name="Bit A."/>
            <person name="Patnaik S."/>
            <person name="Patel N."/>
            <person name="Shah T.M."/>
            <person name="Hinsu A."/>
            <person name="Jena J.K."/>
        </authorList>
    </citation>
    <scope>NUCLEOTIDE SEQUENCE</scope>
    <source>
        <strain evidence="10">CIFAMagur01</strain>
        <tissue evidence="10">Testis</tissue>
    </source>
</reference>
<dbReference type="PANTHER" id="PTHR15741">
    <property type="entry name" value="BASIC HELIX-LOOP-HELIX ZIP TRANSCRIPTION FACTOR"/>
    <property type="match status" value="1"/>
</dbReference>
<evidence type="ECO:0000256" key="5">
    <source>
        <dbReference type="ARBA" id="ARBA00023163"/>
    </source>
</evidence>
<feature type="region of interest" description="Disordered" evidence="8">
    <location>
        <begin position="418"/>
        <end position="451"/>
    </location>
</feature>
<dbReference type="FunFam" id="4.10.280.10:FF:000028">
    <property type="entry name" value="MLX interacting protein like"/>
    <property type="match status" value="1"/>
</dbReference>
<keyword evidence="6" id="KW-0539">Nucleus</keyword>
<organism evidence="10 11">
    <name type="scientific">Clarias magur</name>
    <name type="common">Asian catfish</name>
    <name type="synonym">Macropteronotus magur</name>
    <dbReference type="NCBI Taxonomy" id="1594786"/>
    <lineage>
        <taxon>Eukaryota</taxon>
        <taxon>Metazoa</taxon>
        <taxon>Chordata</taxon>
        <taxon>Craniata</taxon>
        <taxon>Vertebrata</taxon>
        <taxon>Euteleostomi</taxon>
        <taxon>Actinopterygii</taxon>
        <taxon>Neopterygii</taxon>
        <taxon>Teleostei</taxon>
        <taxon>Ostariophysi</taxon>
        <taxon>Siluriformes</taxon>
        <taxon>Clariidae</taxon>
        <taxon>Clarias</taxon>
    </lineage>
</organism>
<protein>
    <submittedName>
        <fullName evidence="10">Carbohydrate-responsive element-binding protein-like isoform X1</fullName>
    </submittedName>
</protein>
<accession>A0A8J4XCW8</accession>
<evidence type="ECO:0000313" key="11">
    <source>
        <dbReference type="Proteomes" id="UP000727407"/>
    </source>
</evidence>
<keyword evidence="4" id="KW-0238">DNA-binding</keyword>
<dbReference type="InterPro" id="IPR052207">
    <property type="entry name" value="Max-like/E-box_TFs"/>
</dbReference>
<dbReference type="SUPFAM" id="SSF47459">
    <property type="entry name" value="HLH, helix-loop-helix DNA-binding domain"/>
    <property type="match status" value="1"/>
</dbReference>
<dbReference type="InterPro" id="IPR011598">
    <property type="entry name" value="bHLH_dom"/>
</dbReference>
<evidence type="ECO:0000256" key="2">
    <source>
        <dbReference type="ARBA" id="ARBA00022553"/>
    </source>
</evidence>
<dbReference type="GO" id="GO:0046983">
    <property type="term" value="F:protein dimerization activity"/>
    <property type="evidence" value="ECO:0007669"/>
    <property type="project" value="InterPro"/>
</dbReference>
<dbReference type="SMART" id="SM00353">
    <property type="entry name" value="HLH"/>
    <property type="match status" value="1"/>
</dbReference>
<dbReference type="InterPro" id="IPR036638">
    <property type="entry name" value="HLH_DNA-bd_sf"/>
</dbReference>
<dbReference type="GO" id="GO:0000981">
    <property type="term" value="F:DNA-binding transcription factor activity, RNA polymerase II-specific"/>
    <property type="evidence" value="ECO:0007669"/>
    <property type="project" value="TreeGrafter"/>
</dbReference>
<keyword evidence="7" id="KW-0175">Coiled coil</keyword>
<dbReference type="Pfam" id="PF00010">
    <property type="entry name" value="HLH"/>
    <property type="match status" value="1"/>
</dbReference>
<keyword evidence="5" id="KW-0804">Transcription</keyword>
<dbReference type="PROSITE" id="PS50888">
    <property type="entry name" value="BHLH"/>
    <property type="match status" value="1"/>
</dbReference>
<comment type="caution">
    <text evidence="10">The sequence shown here is derived from an EMBL/GenBank/DDBJ whole genome shotgun (WGS) entry which is preliminary data.</text>
</comment>
<dbReference type="PANTHER" id="PTHR15741:SF41">
    <property type="entry name" value="CARBOHYDRATE-RESPONSIVE ELEMENT-BINDING PROTEIN-LIKE"/>
    <property type="match status" value="1"/>
</dbReference>
<feature type="domain" description="BHLH" evidence="9">
    <location>
        <begin position="554"/>
        <end position="608"/>
    </location>
</feature>
<dbReference type="AlphaFoldDB" id="A0A8J4XCW8"/>
<proteinExistence type="predicted"/>
<evidence type="ECO:0000259" key="9">
    <source>
        <dbReference type="PROSITE" id="PS50888"/>
    </source>
</evidence>
<feature type="coiled-coil region" evidence="7">
    <location>
        <begin position="598"/>
        <end position="639"/>
    </location>
</feature>
<feature type="compositionally biased region" description="Polar residues" evidence="8">
    <location>
        <begin position="515"/>
        <end position="547"/>
    </location>
</feature>
<dbReference type="OrthoDB" id="6022628at2759"/>
<dbReference type="EMBL" id="QNUK01000078">
    <property type="protein sequence ID" value="KAF5903153.1"/>
    <property type="molecule type" value="Genomic_DNA"/>
</dbReference>
<comment type="subcellular location">
    <subcellularLocation>
        <location evidence="1">Nucleus</location>
    </subcellularLocation>
</comment>
<keyword evidence="2" id="KW-0597">Phosphoprotein</keyword>
<evidence type="ECO:0000256" key="7">
    <source>
        <dbReference type="SAM" id="Coils"/>
    </source>
</evidence>
<dbReference type="Proteomes" id="UP000727407">
    <property type="component" value="Unassembled WGS sequence"/>
</dbReference>
<evidence type="ECO:0000256" key="6">
    <source>
        <dbReference type="ARBA" id="ARBA00023242"/>
    </source>
</evidence>
<feature type="region of interest" description="Disordered" evidence="8">
    <location>
        <begin position="515"/>
        <end position="551"/>
    </location>
</feature>
<name>A0A8J4XCW8_CLAMG</name>
<evidence type="ECO:0000256" key="1">
    <source>
        <dbReference type="ARBA" id="ARBA00004123"/>
    </source>
</evidence>
<keyword evidence="3" id="KW-0805">Transcription regulation</keyword>
<dbReference type="GO" id="GO:0000978">
    <property type="term" value="F:RNA polymerase II cis-regulatory region sequence-specific DNA binding"/>
    <property type="evidence" value="ECO:0007669"/>
    <property type="project" value="TreeGrafter"/>
</dbReference>
<evidence type="ECO:0000256" key="3">
    <source>
        <dbReference type="ARBA" id="ARBA00023015"/>
    </source>
</evidence>
<gene>
    <name evidence="10" type="ORF">DAT39_007137</name>
</gene>
<evidence type="ECO:0000313" key="10">
    <source>
        <dbReference type="EMBL" id="KAF5903153.1"/>
    </source>
</evidence>
<evidence type="ECO:0000256" key="8">
    <source>
        <dbReference type="SAM" id="MobiDB-lite"/>
    </source>
</evidence>
<sequence length="718" mass="80406">MHWKDEEKVQKTCGQMSHRGGAYLQAIVLEGSYWKRRIEVVIKEYHKWRIYYKKRKHKDHVPVLQTTPICRSGLEKWSDPMYPLPEPSTEEVHMFDLDCFLSDISDTLFTMTQKPNPWNEERQNNYTSNADMIQPGLTPLQPSLDDLMDIPDIFASYRGHPLVQSGYSDYDLFESLSNTLFPPIPSAVINTPQIHTGPQITQPNMTVESLPQPSSSPNLTCPGYPHRPLTSMSYDTSRTTPNPKFKSHLEYSEFHHSPAVLPGMDPYPQSYSVPNIGVGPSNISSASMPQENPYIYSSSCLKYKHASGSQSGSSVVTTPTVITHTGSMNVIAQDPQEGNSYAMLEMLDYQQSSVAPPLPSQSHRFSVPQQVAVGSGRGKHKQKMGGARGFPMARATNASVAPSTQTSCLAKLLSTSSQERKPAVGFDPPFVGLKSHRPTSPILAQSTSSMPVTQRSSQVSQHPPWPPAEVPLQCQMPMMVHSNISHSSSISSLLIPKTEKLSPIQIHAPERTSLTVSFSGNFGPTSPTISPEKTSESSHTLSGITKTEPNRTDTRRITHISAEQKRRFNIKLGFDTLHSLVTTLSSQPSIKISKATTLQKTAEYISKMQQERAQLHEEAQRLRDEILALNSAINVCQQQLPATGVPITRQRFDHMRERFREYVRVQTLQNWKFWIFSVIMEPLFESYNVMVSTASLEEMCRTTLSWLDQHCSLPALRP</sequence>
<keyword evidence="11" id="KW-1185">Reference proteome</keyword>
<evidence type="ECO:0000256" key="4">
    <source>
        <dbReference type="ARBA" id="ARBA00023125"/>
    </source>
</evidence>